<feature type="compositionally biased region" description="Polar residues" evidence="1">
    <location>
        <begin position="13"/>
        <end position="22"/>
    </location>
</feature>
<dbReference type="Proteomes" id="UP000412311">
    <property type="component" value="Unassembled WGS sequence"/>
</dbReference>
<gene>
    <name evidence="2" type="ORF">PS925_03826</name>
</gene>
<proteinExistence type="predicted"/>
<reference evidence="2 3" key="1">
    <citation type="submission" date="2019-09" db="EMBL/GenBank/DDBJ databases">
        <authorList>
            <person name="Chandra G."/>
            <person name="Truman W A."/>
        </authorList>
    </citation>
    <scope>NUCLEOTIDE SEQUENCE [LARGE SCALE GENOMIC DNA]</scope>
    <source>
        <strain evidence="2">PS925</strain>
    </source>
</reference>
<feature type="region of interest" description="Disordered" evidence="1">
    <location>
        <begin position="257"/>
        <end position="320"/>
    </location>
</feature>
<dbReference type="AlphaFoldDB" id="A0A5E7UTP4"/>
<protein>
    <submittedName>
        <fullName evidence="2">Uncharacterized protein</fullName>
    </submittedName>
</protein>
<accession>A0A5E7UTP4</accession>
<feature type="compositionally biased region" description="Low complexity" evidence="1">
    <location>
        <begin position="270"/>
        <end position="281"/>
    </location>
</feature>
<evidence type="ECO:0000256" key="1">
    <source>
        <dbReference type="SAM" id="MobiDB-lite"/>
    </source>
</evidence>
<feature type="region of interest" description="Disordered" evidence="1">
    <location>
        <begin position="1"/>
        <end position="37"/>
    </location>
</feature>
<evidence type="ECO:0000313" key="3">
    <source>
        <dbReference type="Proteomes" id="UP000412311"/>
    </source>
</evidence>
<dbReference type="EMBL" id="CABVJG010000011">
    <property type="protein sequence ID" value="VVQ13860.1"/>
    <property type="molecule type" value="Genomic_DNA"/>
</dbReference>
<evidence type="ECO:0000313" key="2">
    <source>
        <dbReference type="EMBL" id="VVQ13860.1"/>
    </source>
</evidence>
<organism evidence="2 3">
    <name type="scientific">Pseudomonas fluorescens</name>
    <dbReference type="NCBI Taxonomy" id="294"/>
    <lineage>
        <taxon>Bacteria</taxon>
        <taxon>Pseudomonadati</taxon>
        <taxon>Pseudomonadota</taxon>
        <taxon>Gammaproteobacteria</taxon>
        <taxon>Pseudomonadales</taxon>
        <taxon>Pseudomonadaceae</taxon>
        <taxon>Pseudomonas</taxon>
    </lineage>
</organism>
<sequence length="628" mass="69547">MTKPPKPPIGNRTPDTSTTRPVQDQGPPHSPALMIGPMPGPLLASFLDNVPTASSGRDTSPQVTVTYITDPVTTALNAKLREISWPALQSHLLRPHESVDGLFFSPEGHLYAHLGEGGYYRAEHNVDGDLQIPWPAAPGVTPPLLKKIAGQPRWRLEADWYSRPPTSETRLPPVLAPAPPSQTSLFLSPHLAALLTIAPDTTNGIRYDKHKNAYVNMAEGTAMVRRNDDGQFELAWSGQRSTGDLVEQIPQTTLWRRKVGGAVQADNRRPAPAAEEPTAGPSKRPRLEAEPDATGPSAPVSSASDWHAWGSAVKPSTGDSIEIDGQHYPIVSQAGHATDALVFIKPPLFAAEGFEAFEQMLRTTPQLQPKGAVKLKERWGIPINDKWEVVAGPPFNKPLAQYVADTFPYMAEHSASAVARAMFNRANHAETLNGYGLNDLFETFQYWAVRPQNMWDQKVSRYDLVDPLLLLPALSRPGESYIAKPSGFAESLQRIDFDLQRVPQHLRKINDEYRSKKLRTLFQSILTEQGYQVSYSFRGSAAQQDALMIHQQGVDLVFILRFPALMQPNYLDFDVTNWLRTKALVNKHEPSDKALLNKALAEDKVVYLIGGLERDPSGQPSLFVFRQK</sequence>
<name>A0A5E7UTP4_PSEFL</name>